<protein>
    <submittedName>
        <fullName evidence="8">Molybdate ABC transporter substrate-binding protein</fullName>
    </submittedName>
</protein>
<comment type="subunit">
    <text evidence="5">The complex is composed of two ATP-binding proteins (ModC), two transmembrane proteins (ModB) and a solute-binding protein (ModA).</text>
</comment>
<evidence type="ECO:0000256" key="1">
    <source>
        <dbReference type="ARBA" id="ARBA00009175"/>
    </source>
</evidence>
<dbReference type="GO" id="GO:1901359">
    <property type="term" value="F:tungstate binding"/>
    <property type="evidence" value="ECO:0007669"/>
    <property type="project" value="UniProtKB-ARBA"/>
</dbReference>
<dbReference type="NCBIfam" id="TIGR01256">
    <property type="entry name" value="modA"/>
    <property type="match status" value="1"/>
</dbReference>
<dbReference type="Proteomes" id="UP000292939">
    <property type="component" value="Chromosome"/>
</dbReference>
<reference evidence="8 9" key="1">
    <citation type="submission" date="2018-07" db="EMBL/GenBank/DDBJ databases">
        <title>Exploring interactions and the metabolic potential of the ultra-small soil bacteria Hylemonella gracilis.</title>
        <authorList>
            <person name="Tyc O."/>
            <person name="Kulkarni P."/>
            <person name="Gawehns F."/>
            <person name="Hundscheid M."/>
            <person name="Zweers H."/>
            <person name="Garbeva P."/>
        </authorList>
    </citation>
    <scope>NUCLEOTIDE SEQUENCE [LARGE SCALE GENOMIC DNA]</scope>
    <source>
        <strain evidence="8 9">NS1</strain>
    </source>
</reference>
<dbReference type="InterPro" id="IPR050682">
    <property type="entry name" value="ModA/WtpA"/>
</dbReference>
<dbReference type="CDD" id="cd13539">
    <property type="entry name" value="PBP2_AvModA"/>
    <property type="match status" value="1"/>
</dbReference>
<feature type="binding site" evidence="6">
    <location>
        <position position="171"/>
    </location>
    <ligand>
        <name>molybdate</name>
        <dbReference type="ChEBI" id="CHEBI:36264"/>
    </ligand>
</feature>
<dbReference type="EMBL" id="CP031395">
    <property type="protein sequence ID" value="QBK05921.1"/>
    <property type="molecule type" value="Genomic_DNA"/>
</dbReference>
<feature type="signal peptide" evidence="7">
    <location>
        <begin position="1"/>
        <end position="21"/>
    </location>
</feature>
<dbReference type="PIRSF" id="PIRSF004846">
    <property type="entry name" value="ModA"/>
    <property type="match status" value="1"/>
</dbReference>
<feature type="chain" id="PRO_5020557622" evidence="7">
    <location>
        <begin position="22"/>
        <end position="259"/>
    </location>
</feature>
<sequence>MVKRFLSVIAATLGLWAVPFAAVQAGEVNVAVAANFTAPMRKIAPMFEADTGHKAVLSFGSTGKFYAQIQNGAPFDVLLSADDTTPAKLEQEGQGGGKDRRYTYAIGTLVLWSKQPGLVDAQGEVLKTGQFDKIALADPRLAPYGAAAVEALTALGLLDTLKPKFVQGENIGQTHQFVATGNAALGFVALSQVWVPDEQGGKLKEGSVWRVPAKLHQPIRQDLILLKKGQDNAAAVALLKYLKGEKARAVIQSFGYGLE</sequence>
<dbReference type="KEGG" id="hgr:DW355_15365"/>
<dbReference type="GO" id="GO:0030973">
    <property type="term" value="F:molybdate ion binding"/>
    <property type="evidence" value="ECO:0007669"/>
    <property type="project" value="InterPro"/>
</dbReference>
<evidence type="ECO:0000256" key="4">
    <source>
        <dbReference type="ARBA" id="ARBA00022729"/>
    </source>
</evidence>
<feature type="binding site" evidence="6">
    <location>
        <position position="62"/>
    </location>
    <ligand>
        <name>molybdate</name>
        <dbReference type="ChEBI" id="CHEBI:36264"/>
    </ligand>
</feature>
<evidence type="ECO:0000313" key="8">
    <source>
        <dbReference type="EMBL" id="QBK05921.1"/>
    </source>
</evidence>
<dbReference type="GO" id="GO:0046872">
    <property type="term" value="F:metal ion binding"/>
    <property type="evidence" value="ECO:0007669"/>
    <property type="project" value="UniProtKB-KW"/>
</dbReference>
<dbReference type="OrthoDB" id="9785015at2"/>
<evidence type="ECO:0000256" key="7">
    <source>
        <dbReference type="SAM" id="SignalP"/>
    </source>
</evidence>
<dbReference type="InterPro" id="IPR044084">
    <property type="entry name" value="AvModA-like_subst-bd"/>
</dbReference>
<accession>A0A4P6UQB5</accession>
<evidence type="ECO:0000256" key="2">
    <source>
        <dbReference type="ARBA" id="ARBA00022505"/>
    </source>
</evidence>
<dbReference type="AlphaFoldDB" id="A0A4P6UQB5"/>
<dbReference type="GO" id="GO:0015689">
    <property type="term" value="P:molybdate ion transport"/>
    <property type="evidence" value="ECO:0007669"/>
    <property type="project" value="InterPro"/>
</dbReference>
<comment type="similarity">
    <text evidence="1">Belongs to the bacterial solute-binding protein ModA family.</text>
</comment>
<evidence type="ECO:0000256" key="6">
    <source>
        <dbReference type="PIRSR" id="PIRSR004846-1"/>
    </source>
</evidence>
<dbReference type="Pfam" id="PF13531">
    <property type="entry name" value="SBP_bac_11"/>
    <property type="match status" value="1"/>
</dbReference>
<evidence type="ECO:0000256" key="5">
    <source>
        <dbReference type="ARBA" id="ARBA00062515"/>
    </source>
</evidence>
<dbReference type="SUPFAM" id="SSF53850">
    <property type="entry name" value="Periplasmic binding protein-like II"/>
    <property type="match status" value="1"/>
</dbReference>
<name>A0A4P6UQB5_9BURK</name>
<organism evidence="8 9">
    <name type="scientific">Hylemonella gracilis</name>
    <dbReference type="NCBI Taxonomy" id="80880"/>
    <lineage>
        <taxon>Bacteria</taxon>
        <taxon>Pseudomonadati</taxon>
        <taxon>Pseudomonadota</taxon>
        <taxon>Betaproteobacteria</taxon>
        <taxon>Burkholderiales</taxon>
        <taxon>Comamonadaceae</taxon>
        <taxon>Hylemonella</taxon>
    </lineage>
</organism>
<dbReference type="InterPro" id="IPR005950">
    <property type="entry name" value="ModA"/>
</dbReference>
<dbReference type="FunFam" id="3.40.190.10:FF:000035">
    <property type="entry name" value="Molybdate ABC transporter substrate-binding protein"/>
    <property type="match status" value="1"/>
</dbReference>
<evidence type="ECO:0000256" key="3">
    <source>
        <dbReference type="ARBA" id="ARBA00022723"/>
    </source>
</evidence>
<keyword evidence="4 7" id="KW-0732">Signal</keyword>
<dbReference type="PANTHER" id="PTHR30632:SF14">
    <property type="entry name" value="TUNGSTATE_MOLYBDATE_CHROMATE-BINDING PROTEIN MODA"/>
    <property type="match status" value="1"/>
</dbReference>
<keyword evidence="3 6" id="KW-0479">Metal-binding</keyword>
<proteinExistence type="inferred from homology"/>
<dbReference type="Gene3D" id="3.40.190.10">
    <property type="entry name" value="Periplasmic binding protein-like II"/>
    <property type="match status" value="2"/>
</dbReference>
<dbReference type="RefSeq" id="WP_131281385.1">
    <property type="nucleotide sequence ID" value="NZ_CP031395.1"/>
</dbReference>
<keyword evidence="2 6" id="KW-0500">Molybdenum</keyword>
<dbReference type="PANTHER" id="PTHR30632">
    <property type="entry name" value="MOLYBDATE-BINDING PERIPLASMIC PROTEIN"/>
    <property type="match status" value="1"/>
</dbReference>
<evidence type="ECO:0000313" key="9">
    <source>
        <dbReference type="Proteomes" id="UP000292939"/>
    </source>
</evidence>
<gene>
    <name evidence="8" type="primary">modA</name>
    <name evidence="8" type="ORF">DW355_15365</name>
</gene>